<dbReference type="InterPro" id="IPR023214">
    <property type="entry name" value="HAD_sf"/>
</dbReference>
<comment type="similarity">
    <text evidence="1">Belongs to the HAD-like hydrolase superfamily. NagD family.</text>
</comment>
<evidence type="ECO:0000256" key="4">
    <source>
        <dbReference type="PIRSR" id="PIRSR000915-3"/>
    </source>
</evidence>
<feature type="binding site" evidence="4">
    <location>
        <position position="25"/>
    </location>
    <ligand>
        <name>Mg(2+)</name>
        <dbReference type="ChEBI" id="CHEBI:18420"/>
    </ligand>
</feature>
<proteinExistence type="inferred from homology"/>
<dbReference type="PANTHER" id="PTHR19288">
    <property type="entry name" value="4-NITROPHENYLPHOSPHATASE-RELATED"/>
    <property type="match status" value="1"/>
</dbReference>
<dbReference type="Proteomes" id="UP000295008">
    <property type="component" value="Unassembled WGS sequence"/>
</dbReference>
<organism evidence="5 6">
    <name type="scientific">Hydrogenispora ethanolica</name>
    <dbReference type="NCBI Taxonomy" id="1082276"/>
    <lineage>
        <taxon>Bacteria</taxon>
        <taxon>Bacillati</taxon>
        <taxon>Bacillota</taxon>
        <taxon>Hydrogenispora</taxon>
    </lineage>
</organism>
<sequence length="271" mass="30349">MRSELEPTTAEWRQRFETINTFMLDLDGTVYLGDQLFPWSLPFLRKITAQGKQYIFVTNNSSQSARYYVEKLTRMGIPVRSDQIFTSGEATRYYLDKYSFARRIYLLGTPALEEEFREAGFTLTDDRPAAVVLGFDLTLTYEKLRRACGLIRQGVPFIATHPDFNCPTPQGPIPDCGAMTALITAATAVAPKVIGKPHQEMVEALCAKFDIEPANVAMVGDRLYTDIAMGRQAGIMAILVLSGETQREDLDGSPFQPDRIAEDLGEIAEWL</sequence>
<gene>
    <name evidence="5" type="ORF">EDC14_10247</name>
</gene>
<dbReference type="InterPro" id="IPR036412">
    <property type="entry name" value="HAD-like_sf"/>
</dbReference>
<comment type="caution">
    <text evidence="5">The sequence shown here is derived from an EMBL/GenBank/DDBJ whole genome shotgun (WGS) entry which is preliminary data.</text>
</comment>
<reference evidence="5 6" key="1">
    <citation type="submission" date="2019-03" db="EMBL/GenBank/DDBJ databases">
        <title>Genomic Encyclopedia of Type Strains, Phase IV (KMG-IV): sequencing the most valuable type-strain genomes for metagenomic binning, comparative biology and taxonomic classification.</title>
        <authorList>
            <person name="Goeker M."/>
        </authorList>
    </citation>
    <scope>NUCLEOTIDE SEQUENCE [LARGE SCALE GENOMIC DNA]</scope>
    <source>
        <strain evidence="5 6">LX-B</strain>
    </source>
</reference>
<dbReference type="NCBIfam" id="TIGR01460">
    <property type="entry name" value="HAD-SF-IIA"/>
    <property type="match status" value="1"/>
</dbReference>
<dbReference type="EMBL" id="SLUN01000024">
    <property type="protein sequence ID" value="TCL62541.1"/>
    <property type="molecule type" value="Genomic_DNA"/>
</dbReference>
<accession>A0A4R1R9Y6</accession>
<evidence type="ECO:0000256" key="2">
    <source>
        <dbReference type="PIRSR" id="PIRSR000915-1"/>
    </source>
</evidence>
<dbReference type="AlphaFoldDB" id="A0A4R1R9Y6"/>
<dbReference type="GO" id="GO:0046872">
    <property type="term" value="F:metal ion binding"/>
    <property type="evidence" value="ECO:0007669"/>
    <property type="project" value="UniProtKB-KW"/>
</dbReference>
<feature type="binding site" evidence="4">
    <location>
        <position position="27"/>
    </location>
    <ligand>
        <name>Mg(2+)</name>
        <dbReference type="ChEBI" id="CHEBI:18420"/>
    </ligand>
</feature>
<protein>
    <recommendedName>
        <fullName evidence="1">Acid sugar phosphatase</fullName>
        <ecNumber evidence="1">3.1.3.-</ecNumber>
    </recommendedName>
</protein>
<dbReference type="PANTHER" id="PTHR19288:SF46">
    <property type="entry name" value="HALOACID DEHALOGENASE-LIKE HYDROLASE DOMAIN-CONTAINING PROTEIN 2"/>
    <property type="match status" value="1"/>
</dbReference>
<evidence type="ECO:0000256" key="3">
    <source>
        <dbReference type="PIRSR" id="PIRSR000915-2"/>
    </source>
</evidence>
<feature type="active site" description="Proton donor" evidence="2">
    <location>
        <position position="27"/>
    </location>
</feature>
<evidence type="ECO:0000313" key="6">
    <source>
        <dbReference type="Proteomes" id="UP000295008"/>
    </source>
</evidence>
<dbReference type="SUPFAM" id="SSF56784">
    <property type="entry name" value="HAD-like"/>
    <property type="match status" value="1"/>
</dbReference>
<dbReference type="Pfam" id="PF13242">
    <property type="entry name" value="Hydrolase_like"/>
    <property type="match status" value="1"/>
</dbReference>
<dbReference type="Pfam" id="PF13344">
    <property type="entry name" value="Hydrolase_6"/>
    <property type="match status" value="1"/>
</dbReference>
<dbReference type="Gene3D" id="3.40.50.1000">
    <property type="entry name" value="HAD superfamily/HAD-like"/>
    <property type="match status" value="2"/>
</dbReference>
<dbReference type="RefSeq" id="WP_243662993.1">
    <property type="nucleotide sequence ID" value="NZ_SLUN01000024.1"/>
</dbReference>
<evidence type="ECO:0000313" key="5">
    <source>
        <dbReference type="EMBL" id="TCL62541.1"/>
    </source>
</evidence>
<dbReference type="EC" id="3.1.3.-" evidence="1"/>
<feature type="active site" description="Nucleophile" evidence="2">
    <location>
        <position position="25"/>
    </location>
</feature>
<dbReference type="GO" id="GO:0005737">
    <property type="term" value="C:cytoplasm"/>
    <property type="evidence" value="ECO:0007669"/>
    <property type="project" value="TreeGrafter"/>
</dbReference>
<feature type="binding site" evidence="3">
    <location>
        <position position="196"/>
    </location>
    <ligand>
        <name>substrate</name>
    </ligand>
</feature>
<keyword evidence="6" id="KW-1185">Reference proteome</keyword>
<name>A0A4R1R9Y6_HYDET</name>
<dbReference type="InterPro" id="IPR006357">
    <property type="entry name" value="HAD-SF_hydro_IIA"/>
</dbReference>
<keyword evidence="1 4" id="KW-0479">Metal-binding</keyword>
<comment type="function">
    <text evidence="1">Catalyzes the dephosphorylation of 2-6 carbon acid sugars in vitro.</text>
</comment>
<dbReference type="GO" id="GO:0016791">
    <property type="term" value="F:phosphatase activity"/>
    <property type="evidence" value="ECO:0007669"/>
    <property type="project" value="TreeGrafter"/>
</dbReference>
<evidence type="ECO:0000256" key="1">
    <source>
        <dbReference type="PIRNR" id="PIRNR000915"/>
    </source>
</evidence>
<feature type="binding site" evidence="4">
    <location>
        <position position="221"/>
    </location>
    <ligand>
        <name>Mg(2+)</name>
        <dbReference type="ChEBI" id="CHEBI:18420"/>
    </ligand>
</feature>
<comment type="cofactor">
    <cofactor evidence="4">
        <name>Mg(2+)</name>
        <dbReference type="ChEBI" id="CHEBI:18420"/>
    </cofactor>
    <text evidence="4">Divalent metal ions. Mg(2+) is the most effective.</text>
</comment>
<dbReference type="PIRSF" id="PIRSF000915">
    <property type="entry name" value="PGP-type_phosphatase"/>
    <property type="match status" value="1"/>
</dbReference>
<keyword evidence="1 4" id="KW-0460">Magnesium</keyword>